<evidence type="ECO:0000313" key="1">
    <source>
        <dbReference type="EMBL" id="CAG5131212.1"/>
    </source>
</evidence>
<dbReference type="InterPro" id="IPR029069">
    <property type="entry name" value="HotDog_dom_sf"/>
</dbReference>
<dbReference type="SUPFAM" id="SSF54637">
    <property type="entry name" value="Thioesterase/thiol ester dehydrase-isomerase"/>
    <property type="match status" value="1"/>
</dbReference>
<dbReference type="Proteomes" id="UP000678393">
    <property type="component" value="Unassembled WGS sequence"/>
</dbReference>
<dbReference type="OrthoDB" id="6278306at2759"/>
<organism evidence="1 2">
    <name type="scientific">Candidula unifasciata</name>
    <dbReference type="NCBI Taxonomy" id="100452"/>
    <lineage>
        <taxon>Eukaryota</taxon>
        <taxon>Metazoa</taxon>
        <taxon>Spiralia</taxon>
        <taxon>Lophotrochozoa</taxon>
        <taxon>Mollusca</taxon>
        <taxon>Gastropoda</taxon>
        <taxon>Heterobranchia</taxon>
        <taxon>Euthyneura</taxon>
        <taxon>Panpulmonata</taxon>
        <taxon>Eupulmonata</taxon>
        <taxon>Stylommatophora</taxon>
        <taxon>Helicina</taxon>
        <taxon>Helicoidea</taxon>
        <taxon>Geomitridae</taxon>
        <taxon>Candidula</taxon>
    </lineage>
</organism>
<dbReference type="PANTHER" id="PTHR34487">
    <property type="entry name" value="ACYL-ACP THIOESTERASE"/>
    <property type="match status" value="1"/>
</dbReference>
<protein>
    <submittedName>
        <fullName evidence="1">Uncharacterized protein</fullName>
    </submittedName>
</protein>
<dbReference type="EMBL" id="CAJHNH020004535">
    <property type="protein sequence ID" value="CAG5131212.1"/>
    <property type="molecule type" value="Genomic_DNA"/>
</dbReference>
<sequence>MAIPQVAWMQHIASQPECNFTVTQQPLRASYTHPGLSYCVFDRDGNIDVFRLLSFIADMRFFPEYYSYTDQENKWFQWDGVLHDRTLVTSSLQVALSRNIHNYQVPKWPLQAEVTLGYVGKSSLSISLAVYGSISPEPLLTHLIQFVSIDTETRKPMPFPDWFMNKYTKQCSMEAGFRVETFPRPAKTFMQRREQKWEQVQHMNCGLSNSGSQESVVPVPQITKSRGGLREGMRDMIRDGLKVLNICYVNECHEGDIIDVHVWQEDSEACTVRCSIEKGSQLLCQLRLEYFAPLAKL</sequence>
<comment type="caution">
    <text evidence="1">The sequence shown here is derived from an EMBL/GenBank/DDBJ whole genome shotgun (WGS) entry which is preliminary data.</text>
</comment>
<reference evidence="1" key="1">
    <citation type="submission" date="2021-04" db="EMBL/GenBank/DDBJ databases">
        <authorList>
            <consortium name="Molecular Ecology Group"/>
        </authorList>
    </citation>
    <scope>NUCLEOTIDE SEQUENCE</scope>
</reference>
<dbReference type="AlphaFoldDB" id="A0A8S3ZTY8"/>
<accession>A0A8S3ZTY8</accession>
<evidence type="ECO:0000313" key="2">
    <source>
        <dbReference type="Proteomes" id="UP000678393"/>
    </source>
</evidence>
<name>A0A8S3ZTY8_9EUPU</name>
<gene>
    <name evidence="1" type="ORF">CUNI_LOCUS16770</name>
</gene>
<dbReference type="PANTHER" id="PTHR34487:SF1">
    <property type="entry name" value="ACYL-ACP THIOESTERASE"/>
    <property type="match status" value="1"/>
</dbReference>
<keyword evidence="2" id="KW-1185">Reference proteome</keyword>
<dbReference type="Gene3D" id="3.10.129.10">
    <property type="entry name" value="Hotdog Thioesterase"/>
    <property type="match status" value="1"/>
</dbReference>
<proteinExistence type="predicted"/>